<feature type="transmembrane region" description="Helical" evidence="1">
    <location>
        <begin position="82"/>
        <end position="105"/>
    </location>
</feature>
<evidence type="ECO:0000313" key="2">
    <source>
        <dbReference type="EMBL" id="ROQ30041.1"/>
    </source>
</evidence>
<accession>A0A3N1PSF7</accession>
<sequence>MALWAIVQRGCVTPFLLARSQRYQLGALGLVQVLLALAATTAALAVAARVAGLVVTLIYCLQCLRFALSAKDQPLPSLAGRALLLGLASVALTFATLLVMQVPLLATGLFAEITSPSFAINLAKWLAYALLGAFYPVLPLVAINGVAGLRQGFKVGRQHWLALGLLVFMEKMLGELVMAALGYLPLGESLAVLDMVLQLILLALWMFVLAEAVKTWHRPADHFVLEV</sequence>
<feature type="transmembrane region" description="Helical" evidence="1">
    <location>
        <begin position="190"/>
        <end position="210"/>
    </location>
</feature>
<proteinExistence type="predicted"/>
<gene>
    <name evidence="2" type="ORF">EDC28_102431</name>
</gene>
<dbReference type="EMBL" id="RJUL01000002">
    <property type="protein sequence ID" value="ROQ30041.1"/>
    <property type="molecule type" value="Genomic_DNA"/>
</dbReference>
<dbReference type="AlphaFoldDB" id="A0A3N1PSF7"/>
<feature type="transmembrane region" description="Helical" evidence="1">
    <location>
        <begin position="50"/>
        <end position="70"/>
    </location>
</feature>
<protein>
    <submittedName>
        <fullName evidence="2">Uncharacterized protein</fullName>
    </submittedName>
</protein>
<organism evidence="2 3">
    <name type="scientific">Gallaecimonas pentaromativorans</name>
    <dbReference type="NCBI Taxonomy" id="584787"/>
    <lineage>
        <taxon>Bacteria</taxon>
        <taxon>Pseudomonadati</taxon>
        <taxon>Pseudomonadota</taxon>
        <taxon>Gammaproteobacteria</taxon>
        <taxon>Enterobacterales</taxon>
        <taxon>Gallaecimonadaceae</taxon>
        <taxon>Gallaecimonas</taxon>
    </lineage>
</organism>
<keyword evidence="1" id="KW-1133">Transmembrane helix</keyword>
<comment type="caution">
    <text evidence="2">The sequence shown here is derived from an EMBL/GenBank/DDBJ whole genome shotgun (WGS) entry which is preliminary data.</text>
</comment>
<evidence type="ECO:0000313" key="3">
    <source>
        <dbReference type="Proteomes" id="UP000268033"/>
    </source>
</evidence>
<reference evidence="2 3" key="1">
    <citation type="submission" date="2018-11" db="EMBL/GenBank/DDBJ databases">
        <title>Genomic Encyclopedia of Type Strains, Phase IV (KMG-IV): sequencing the most valuable type-strain genomes for metagenomic binning, comparative biology and taxonomic classification.</title>
        <authorList>
            <person name="Goeker M."/>
        </authorList>
    </citation>
    <scope>NUCLEOTIDE SEQUENCE [LARGE SCALE GENOMIC DNA]</scope>
    <source>
        <strain evidence="2 3">DSM 21945</strain>
    </source>
</reference>
<feature type="transmembrane region" description="Helical" evidence="1">
    <location>
        <begin position="161"/>
        <end position="184"/>
    </location>
</feature>
<feature type="transmembrane region" description="Helical" evidence="1">
    <location>
        <begin position="125"/>
        <end position="149"/>
    </location>
</feature>
<dbReference type="RefSeq" id="WP_148049804.1">
    <property type="nucleotide sequence ID" value="NZ_RJUL01000002.1"/>
</dbReference>
<keyword evidence="3" id="KW-1185">Reference proteome</keyword>
<dbReference type="Proteomes" id="UP000268033">
    <property type="component" value="Unassembled WGS sequence"/>
</dbReference>
<keyword evidence="1" id="KW-0812">Transmembrane</keyword>
<evidence type="ECO:0000256" key="1">
    <source>
        <dbReference type="SAM" id="Phobius"/>
    </source>
</evidence>
<feature type="transmembrane region" description="Helical" evidence="1">
    <location>
        <begin position="25"/>
        <end position="44"/>
    </location>
</feature>
<keyword evidence="1" id="KW-0472">Membrane</keyword>
<name>A0A3N1PSF7_9GAMM</name>
<dbReference type="STRING" id="584787.GCA_001247655_00554"/>